<evidence type="ECO:0000313" key="1">
    <source>
        <dbReference type="EMBL" id="GME96978.1"/>
    </source>
</evidence>
<keyword evidence="2" id="KW-1185">Reference proteome</keyword>
<comment type="caution">
    <text evidence="1">The sequence shown here is derived from an EMBL/GenBank/DDBJ whole genome shotgun (WGS) entry which is preliminary data.</text>
</comment>
<accession>A0ACB5TXR2</accession>
<organism evidence="1 2">
    <name type="scientific">Candida boidinii</name>
    <name type="common">Yeast</name>
    <dbReference type="NCBI Taxonomy" id="5477"/>
    <lineage>
        <taxon>Eukaryota</taxon>
        <taxon>Fungi</taxon>
        <taxon>Dikarya</taxon>
        <taxon>Ascomycota</taxon>
        <taxon>Saccharomycotina</taxon>
        <taxon>Pichiomycetes</taxon>
        <taxon>Pichiales</taxon>
        <taxon>Pichiaceae</taxon>
        <taxon>Ogataea</taxon>
        <taxon>Ogataea/Candida clade</taxon>
    </lineage>
</organism>
<evidence type="ECO:0000313" key="2">
    <source>
        <dbReference type="Proteomes" id="UP001165101"/>
    </source>
</evidence>
<dbReference type="Proteomes" id="UP001165101">
    <property type="component" value="Unassembled WGS sequence"/>
</dbReference>
<reference evidence="1" key="1">
    <citation type="submission" date="2023-04" db="EMBL/GenBank/DDBJ databases">
        <title>Candida boidinii NBRC 1967.</title>
        <authorList>
            <person name="Ichikawa N."/>
            <person name="Sato H."/>
            <person name="Tonouchi N."/>
        </authorList>
    </citation>
    <scope>NUCLEOTIDE SEQUENCE</scope>
    <source>
        <strain evidence="1">NBRC 1967</strain>
    </source>
</reference>
<name>A0ACB5TXR2_CANBO</name>
<sequence length="363" mass="42856">MDPPPHQEEKLDTAPSEVEKEPVAPVKREHEPTFKTKKKKSFAHEYSLDIPHLASIEFPLRVKNVDKAVDMVGGKEEIARSFLEQDSKLTLNLRPDDPYSHAINSSFLDSDNILAKISIPKRILEKNNRDIQKSINECKEKNIKYKFEPYALLDRNYRFRKLADFQLLTRESKFTNQYLNSIHSGNVQNIKQMSDLILTDRTVENLENKDYDIPPLLKYAGVDIPFQYDFTRNPFSTYVDEDGNLKAVAKRKRVILHTIFIEWDQEPPTTFDPELKPLLEKAEKDCKELKENGLERIMMESSSYYLLECIKLLKVLFRLKPIWIRRHLYWMIPHQFGAILRFALPYKHSEIKYQVHWIMIFNN</sequence>
<dbReference type="EMBL" id="BSXV01002883">
    <property type="protein sequence ID" value="GME96978.1"/>
    <property type="molecule type" value="Genomic_DNA"/>
</dbReference>
<protein>
    <submittedName>
        <fullName evidence="1">Unnamed protein product</fullName>
    </submittedName>
</protein>
<proteinExistence type="predicted"/>
<gene>
    <name evidence="1" type="ORF">Cboi01_000445900</name>
</gene>